<keyword evidence="2" id="KW-1185">Reference proteome</keyword>
<dbReference type="Proteomes" id="UP001331515">
    <property type="component" value="Unassembled WGS sequence"/>
</dbReference>
<dbReference type="EMBL" id="JAURVH010001524">
    <property type="protein sequence ID" value="KAK5919952.1"/>
    <property type="molecule type" value="Genomic_DNA"/>
</dbReference>
<gene>
    <name evidence="1" type="ORF">CgunFtcFv8_023804</name>
</gene>
<accession>A0AAN8DD66</accession>
<evidence type="ECO:0000313" key="1">
    <source>
        <dbReference type="EMBL" id="KAK5919952.1"/>
    </source>
</evidence>
<dbReference type="AlphaFoldDB" id="A0AAN8DD66"/>
<proteinExistence type="predicted"/>
<protein>
    <submittedName>
        <fullName evidence="1">Uncharacterized protein</fullName>
    </submittedName>
</protein>
<organism evidence="1 2">
    <name type="scientific">Champsocephalus gunnari</name>
    <name type="common">Mackerel icefish</name>
    <dbReference type="NCBI Taxonomy" id="52237"/>
    <lineage>
        <taxon>Eukaryota</taxon>
        <taxon>Metazoa</taxon>
        <taxon>Chordata</taxon>
        <taxon>Craniata</taxon>
        <taxon>Vertebrata</taxon>
        <taxon>Euteleostomi</taxon>
        <taxon>Actinopterygii</taxon>
        <taxon>Neopterygii</taxon>
        <taxon>Teleostei</taxon>
        <taxon>Neoteleostei</taxon>
        <taxon>Acanthomorphata</taxon>
        <taxon>Eupercaria</taxon>
        <taxon>Perciformes</taxon>
        <taxon>Notothenioidei</taxon>
        <taxon>Channichthyidae</taxon>
        <taxon>Champsocephalus</taxon>
    </lineage>
</organism>
<comment type="caution">
    <text evidence="1">The sequence shown here is derived from an EMBL/GenBank/DDBJ whole genome shotgun (WGS) entry which is preliminary data.</text>
</comment>
<evidence type="ECO:0000313" key="2">
    <source>
        <dbReference type="Proteomes" id="UP001331515"/>
    </source>
</evidence>
<reference evidence="1 2" key="1">
    <citation type="journal article" date="2023" name="Mol. Biol. Evol.">
        <title>Genomics of Secondarily Temperate Adaptation in the Only Non-Antarctic Icefish.</title>
        <authorList>
            <person name="Rivera-Colon A.G."/>
            <person name="Rayamajhi N."/>
            <person name="Minhas B.F."/>
            <person name="Madrigal G."/>
            <person name="Bilyk K.T."/>
            <person name="Yoon V."/>
            <person name="Hune M."/>
            <person name="Gregory S."/>
            <person name="Cheng C.H.C."/>
            <person name="Catchen J.M."/>
        </authorList>
    </citation>
    <scope>NUCLEOTIDE SEQUENCE [LARGE SCALE GENOMIC DNA]</scope>
    <source>
        <tissue evidence="1">White muscle</tissue>
    </source>
</reference>
<sequence length="134" mass="15213">MAAIFPRKTVCYQCYSYHYDCQPNCPSITAVSVSKPYHSDSIPLHCEPDASWLFMADARVLRPLSSAHTWLLWDEVTTPILARTLQTPWKQCCFTSHRLSKNQTRITNLVYNRAGGKAPGYICQLLRLDPLHGG</sequence>
<name>A0AAN8DD66_CHAGU</name>